<dbReference type="Gene3D" id="3.40.605.10">
    <property type="entry name" value="Aldehyde Dehydrogenase, Chain A, domain 1"/>
    <property type="match status" value="1"/>
</dbReference>
<evidence type="ECO:0000259" key="7">
    <source>
        <dbReference type="Pfam" id="PF00171"/>
    </source>
</evidence>
<dbReference type="AlphaFoldDB" id="R7YNF5"/>
<dbReference type="eggNOG" id="KOG2450">
    <property type="taxonomic scope" value="Eukaryota"/>
</dbReference>
<dbReference type="OMA" id="MSIFPPG"/>
<dbReference type="InterPro" id="IPR029510">
    <property type="entry name" value="Ald_DH_CS_GLU"/>
</dbReference>
<dbReference type="PROSITE" id="PS00687">
    <property type="entry name" value="ALDEHYDE_DEHYDR_GLU"/>
    <property type="match status" value="1"/>
</dbReference>
<dbReference type="InterPro" id="IPR016163">
    <property type="entry name" value="Ald_DH_C"/>
</dbReference>
<evidence type="ECO:0000256" key="6">
    <source>
        <dbReference type="RuleBase" id="RU003345"/>
    </source>
</evidence>
<comment type="similarity">
    <text evidence="1 6">Belongs to the aldehyde dehydrogenase family.</text>
</comment>
<comment type="catalytic activity">
    <reaction evidence="4">
        <text>an aldehyde + NAD(+) + H2O = a carboxylate + NADH + 2 H(+)</text>
        <dbReference type="Rhea" id="RHEA:16185"/>
        <dbReference type="ChEBI" id="CHEBI:15377"/>
        <dbReference type="ChEBI" id="CHEBI:15378"/>
        <dbReference type="ChEBI" id="CHEBI:17478"/>
        <dbReference type="ChEBI" id="CHEBI:29067"/>
        <dbReference type="ChEBI" id="CHEBI:57540"/>
        <dbReference type="ChEBI" id="CHEBI:57945"/>
        <dbReference type="EC" id="1.2.1.3"/>
    </reaction>
</comment>
<organism evidence="8 9">
    <name type="scientific">Coniosporium apollinis (strain CBS 100218)</name>
    <name type="common">Rock-inhabiting black yeast</name>
    <dbReference type="NCBI Taxonomy" id="1168221"/>
    <lineage>
        <taxon>Eukaryota</taxon>
        <taxon>Fungi</taxon>
        <taxon>Dikarya</taxon>
        <taxon>Ascomycota</taxon>
        <taxon>Pezizomycotina</taxon>
        <taxon>Dothideomycetes</taxon>
        <taxon>Dothideomycetes incertae sedis</taxon>
        <taxon>Coniosporium</taxon>
    </lineage>
</organism>
<dbReference type="HOGENOM" id="CLU_005391_0_0_1"/>
<name>R7YNF5_CONA1</name>
<dbReference type="InterPro" id="IPR016161">
    <property type="entry name" value="Ald_DH/histidinol_DH"/>
</dbReference>
<dbReference type="Pfam" id="PF00171">
    <property type="entry name" value="Aldedh"/>
    <property type="match status" value="1"/>
</dbReference>
<proteinExistence type="inferred from homology"/>
<dbReference type="OrthoDB" id="310895at2759"/>
<dbReference type="EMBL" id="JH767563">
    <property type="protein sequence ID" value="EON63349.1"/>
    <property type="molecule type" value="Genomic_DNA"/>
</dbReference>
<evidence type="ECO:0000313" key="9">
    <source>
        <dbReference type="Proteomes" id="UP000016924"/>
    </source>
</evidence>
<dbReference type="RefSeq" id="XP_007778666.1">
    <property type="nucleotide sequence ID" value="XM_007780476.1"/>
</dbReference>
<dbReference type="SUPFAM" id="SSF53720">
    <property type="entry name" value="ALDH-like"/>
    <property type="match status" value="1"/>
</dbReference>
<feature type="domain" description="Aldehyde dehydrogenase" evidence="7">
    <location>
        <begin position="34"/>
        <end position="482"/>
    </location>
</feature>
<evidence type="ECO:0000256" key="2">
    <source>
        <dbReference type="ARBA" id="ARBA00023002"/>
    </source>
</evidence>
<dbReference type="InterPro" id="IPR044086">
    <property type="entry name" value="LUC3-like"/>
</dbReference>
<keyword evidence="9" id="KW-1185">Reference proteome</keyword>
<evidence type="ECO:0000256" key="1">
    <source>
        <dbReference type="ARBA" id="ARBA00009986"/>
    </source>
</evidence>
<evidence type="ECO:0000256" key="3">
    <source>
        <dbReference type="ARBA" id="ARBA00024226"/>
    </source>
</evidence>
<dbReference type="PANTHER" id="PTHR11699">
    <property type="entry name" value="ALDEHYDE DEHYDROGENASE-RELATED"/>
    <property type="match status" value="1"/>
</dbReference>
<gene>
    <name evidence="8" type="ORF">W97_02576</name>
</gene>
<evidence type="ECO:0000256" key="5">
    <source>
        <dbReference type="PROSITE-ProRule" id="PRU10007"/>
    </source>
</evidence>
<dbReference type="STRING" id="1168221.R7YNF5"/>
<dbReference type="Gene3D" id="3.40.309.10">
    <property type="entry name" value="Aldehyde Dehydrogenase, Chain A, domain 2"/>
    <property type="match status" value="1"/>
</dbReference>
<reference evidence="9" key="1">
    <citation type="submission" date="2012-06" db="EMBL/GenBank/DDBJ databases">
        <title>The genome sequence of Coniosporium apollinis CBS 100218.</title>
        <authorList>
            <consortium name="The Broad Institute Genome Sequencing Platform"/>
            <person name="Cuomo C."/>
            <person name="Gorbushina A."/>
            <person name="Noack S."/>
            <person name="Walker B."/>
            <person name="Young S.K."/>
            <person name="Zeng Q."/>
            <person name="Gargeya S."/>
            <person name="Fitzgerald M."/>
            <person name="Haas B."/>
            <person name="Abouelleil A."/>
            <person name="Alvarado L."/>
            <person name="Arachchi H.M."/>
            <person name="Berlin A.M."/>
            <person name="Chapman S.B."/>
            <person name="Goldberg J."/>
            <person name="Griggs A."/>
            <person name="Gujja S."/>
            <person name="Hansen M."/>
            <person name="Howarth C."/>
            <person name="Imamovic A."/>
            <person name="Larimer J."/>
            <person name="McCowan C."/>
            <person name="Montmayeur A."/>
            <person name="Murphy C."/>
            <person name="Neiman D."/>
            <person name="Pearson M."/>
            <person name="Priest M."/>
            <person name="Roberts A."/>
            <person name="Saif S."/>
            <person name="Shea T."/>
            <person name="Sisk P."/>
            <person name="Sykes S."/>
            <person name="Wortman J."/>
            <person name="Nusbaum C."/>
            <person name="Birren B."/>
        </authorList>
    </citation>
    <scope>NUCLEOTIDE SEQUENCE [LARGE SCALE GENOMIC DNA]</scope>
    <source>
        <strain evidence="9">CBS 100218</strain>
    </source>
</reference>
<dbReference type="EC" id="1.2.1.3" evidence="3"/>
<protein>
    <recommendedName>
        <fullName evidence="3">aldehyde dehydrogenase (NAD(+))</fullName>
        <ecNumber evidence="3">1.2.1.3</ecNumber>
    </recommendedName>
</protein>
<dbReference type="FunFam" id="3.40.309.10:FF:000009">
    <property type="entry name" value="Aldehyde dehydrogenase A"/>
    <property type="match status" value="1"/>
</dbReference>
<dbReference type="CDD" id="cd07106">
    <property type="entry name" value="ALDH_AldA-AAD23400"/>
    <property type="match status" value="1"/>
</dbReference>
<evidence type="ECO:0000256" key="4">
    <source>
        <dbReference type="ARBA" id="ARBA00049194"/>
    </source>
</evidence>
<dbReference type="GeneID" id="19899887"/>
<dbReference type="FunFam" id="3.40.605.10:FF:000007">
    <property type="entry name" value="NAD/NADP-dependent betaine aldehyde dehydrogenase"/>
    <property type="match status" value="1"/>
</dbReference>
<dbReference type="Proteomes" id="UP000016924">
    <property type="component" value="Unassembled WGS sequence"/>
</dbReference>
<evidence type="ECO:0000313" key="8">
    <source>
        <dbReference type="EMBL" id="EON63349.1"/>
    </source>
</evidence>
<dbReference type="InterPro" id="IPR015590">
    <property type="entry name" value="Aldehyde_DH_dom"/>
</dbReference>
<accession>R7YNF5</accession>
<sequence length="489" mass="53931">MASNRESNGLDGYHSKLDFTTFRNVINNKLTSTAETRHGINPATAEPLPEVPVSVQKDLDNAVACARKAFESWSKTTEEERGKALLSFADAIESQQDEFERLLVQEQGKPLSTAHVELTMAIQWLRSFPKLHLTEEILEETEDRVIISRYTPLGVAGGIVPWNWPVLLAVGKIGPALYTGNTIIIKPSPYTPYCDLKLGELGTRIFPPGVLQVLSGGDDLGPMLTEHPNIDKISFTGSSVTGKKVMESCSKTLKRVTLELGGNDPAIICEDVNIEKAIPKVATLAFLNSGQICMLIKRLYVHGAIYDQFRDALVAFSKTIKTGDGFEPDVLVGPIQNSMQYEKVKAMYSQIKEEGWTCALGGSIQEFSKGYFIEPAIIDNPPEHSKIVTDEPFGPIIPILKWWDEDDVIARANDSKMGLGASVWSADIERAHRMARQLEAGSVWVNSHFDVAPGVPFGGHKWSGMGMEWGVVGLKAYCNPQTLWLRKSE</sequence>
<feature type="active site" evidence="5">
    <location>
        <position position="259"/>
    </location>
</feature>
<dbReference type="GO" id="GO:0004029">
    <property type="term" value="F:aldehyde dehydrogenase (NAD+) activity"/>
    <property type="evidence" value="ECO:0007669"/>
    <property type="project" value="UniProtKB-EC"/>
</dbReference>
<dbReference type="InterPro" id="IPR016162">
    <property type="entry name" value="Ald_DH_N"/>
</dbReference>
<keyword evidence="2 6" id="KW-0560">Oxidoreductase</keyword>